<keyword evidence="5 7" id="KW-1133">Transmembrane helix</keyword>
<dbReference type="EMBL" id="FWXI01000008">
    <property type="protein sequence ID" value="SMC75209.1"/>
    <property type="molecule type" value="Genomic_DNA"/>
</dbReference>
<feature type="transmembrane region" description="Helical" evidence="7">
    <location>
        <begin position="123"/>
        <end position="144"/>
    </location>
</feature>
<comment type="similarity">
    <text evidence="2">Belongs to the acyltransferase 3 family.</text>
</comment>
<dbReference type="AlphaFoldDB" id="A0A1W2BQH5"/>
<evidence type="ECO:0000256" key="7">
    <source>
        <dbReference type="SAM" id="Phobius"/>
    </source>
</evidence>
<evidence type="ECO:0000256" key="1">
    <source>
        <dbReference type="ARBA" id="ARBA00004651"/>
    </source>
</evidence>
<gene>
    <name evidence="9" type="ORF">SAMN04488500_10878</name>
</gene>
<dbReference type="STRING" id="112901.SAMN04488500_10878"/>
<evidence type="ECO:0000313" key="9">
    <source>
        <dbReference type="EMBL" id="SMC75209.1"/>
    </source>
</evidence>
<feature type="transmembrane region" description="Helical" evidence="7">
    <location>
        <begin position="302"/>
        <end position="319"/>
    </location>
</feature>
<evidence type="ECO:0000256" key="4">
    <source>
        <dbReference type="ARBA" id="ARBA00022692"/>
    </source>
</evidence>
<keyword evidence="9" id="KW-0012">Acyltransferase</keyword>
<dbReference type="InterPro" id="IPR002656">
    <property type="entry name" value="Acyl_transf_3_dom"/>
</dbReference>
<feature type="domain" description="Acyltransferase 3" evidence="8">
    <location>
        <begin position="7"/>
        <end position="347"/>
    </location>
</feature>
<dbReference type="GO" id="GO:0009246">
    <property type="term" value="P:enterobacterial common antigen biosynthetic process"/>
    <property type="evidence" value="ECO:0007669"/>
    <property type="project" value="TreeGrafter"/>
</dbReference>
<dbReference type="GO" id="GO:0005886">
    <property type="term" value="C:plasma membrane"/>
    <property type="evidence" value="ECO:0007669"/>
    <property type="project" value="UniProtKB-SubCell"/>
</dbReference>
<dbReference type="PANTHER" id="PTHR40074">
    <property type="entry name" value="O-ACETYLTRANSFERASE WECH"/>
    <property type="match status" value="1"/>
</dbReference>
<organism evidence="9 10">
    <name type="scientific">Sporomusa malonica</name>
    <dbReference type="NCBI Taxonomy" id="112901"/>
    <lineage>
        <taxon>Bacteria</taxon>
        <taxon>Bacillati</taxon>
        <taxon>Bacillota</taxon>
        <taxon>Negativicutes</taxon>
        <taxon>Selenomonadales</taxon>
        <taxon>Sporomusaceae</taxon>
        <taxon>Sporomusa</taxon>
    </lineage>
</organism>
<reference evidence="9 10" key="1">
    <citation type="submission" date="2017-04" db="EMBL/GenBank/DDBJ databases">
        <authorList>
            <person name="Afonso C.L."/>
            <person name="Miller P.J."/>
            <person name="Scott M.A."/>
            <person name="Spackman E."/>
            <person name="Goraichik I."/>
            <person name="Dimitrov K.M."/>
            <person name="Suarez D.L."/>
            <person name="Swayne D.E."/>
        </authorList>
    </citation>
    <scope>NUCLEOTIDE SEQUENCE [LARGE SCALE GENOMIC DNA]</scope>
    <source>
        <strain evidence="9 10">DSM 5090</strain>
    </source>
</reference>
<dbReference type="Proteomes" id="UP000192738">
    <property type="component" value="Unassembled WGS sequence"/>
</dbReference>
<feature type="transmembrane region" description="Helical" evidence="7">
    <location>
        <begin position="156"/>
        <end position="174"/>
    </location>
</feature>
<feature type="transmembrane region" description="Helical" evidence="7">
    <location>
        <begin position="334"/>
        <end position="361"/>
    </location>
</feature>
<dbReference type="RefSeq" id="WP_084575781.1">
    <property type="nucleotide sequence ID" value="NZ_CP155572.1"/>
</dbReference>
<keyword evidence="6 7" id="KW-0472">Membrane</keyword>
<evidence type="ECO:0000256" key="6">
    <source>
        <dbReference type="ARBA" id="ARBA00023136"/>
    </source>
</evidence>
<feature type="transmembrane region" description="Helical" evidence="7">
    <location>
        <begin position="262"/>
        <end position="281"/>
    </location>
</feature>
<evidence type="ECO:0000256" key="5">
    <source>
        <dbReference type="ARBA" id="ARBA00022989"/>
    </source>
</evidence>
<keyword evidence="10" id="KW-1185">Reference proteome</keyword>
<protein>
    <submittedName>
        <fullName evidence="9">Surface polysaccharide O-acyltransferase, integral membrane enzyme</fullName>
    </submittedName>
</protein>
<feature type="transmembrane region" description="Helical" evidence="7">
    <location>
        <begin position="228"/>
        <end position="250"/>
    </location>
</feature>
<evidence type="ECO:0000256" key="3">
    <source>
        <dbReference type="ARBA" id="ARBA00022475"/>
    </source>
</evidence>
<evidence type="ECO:0000259" key="8">
    <source>
        <dbReference type="Pfam" id="PF01757"/>
    </source>
</evidence>
<feature type="transmembrane region" description="Helical" evidence="7">
    <location>
        <begin position="12"/>
        <end position="33"/>
    </location>
</feature>
<evidence type="ECO:0000313" key="10">
    <source>
        <dbReference type="Proteomes" id="UP000192738"/>
    </source>
</evidence>
<dbReference type="GO" id="GO:0016413">
    <property type="term" value="F:O-acetyltransferase activity"/>
    <property type="evidence" value="ECO:0007669"/>
    <property type="project" value="TreeGrafter"/>
</dbReference>
<feature type="transmembrane region" description="Helical" evidence="7">
    <location>
        <begin position="45"/>
        <end position="64"/>
    </location>
</feature>
<evidence type="ECO:0000256" key="2">
    <source>
        <dbReference type="ARBA" id="ARBA00007400"/>
    </source>
</evidence>
<name>A0A1W2BQH5_9FIRM</name>
<keyword evidence="9" id="KW-0808">Transferase</keyword>
<feature type="transmembrane region" description="Helical" evidence="7">
    <location>
        <begin position="194"/>
        <end position="216"/>
    </location>
</feature>
<comment type="subcellular location">
    <subcellularLocation>
        <location evidence="1">Cell membrane</location>
        <topology evidence="1">Multi-pass membrane protein</topology>
    </subcellularLocation>
</comment>
<sequence>MPKQHILALDYIRGLSMLGVLGIHTGAYSLAYPAVNPHLFALLEIFTRFSVPIFFFVSAFGLFISQPLKAEFSYLAFMRRRFKAVLLPYLAWSLLYMLHYTWASGDFSIWNRPLVYEYFLFGLASYQLYFLVILVGFYALMPLWRQLVRCILKAPLAGLLSLLIGQIAFNYYSSYLLTAGFDNYYLNLAIQHRMSYLVLHYLFIFILGAVCSELYPQFLAALERNKRVVNVSFVATLTGMLFFYYHLVYFKQYSLEQAVNTVHQLSPVGVLYTLGATLFWFKTFSRPLPTKLSAALGCLGRYSYLVYLVHPLVMYYLIVELTRMAIPLTPTVTVAFYFATLALSTCLASIITMIGTLVPLLSLALTGSLPKQETIRQKA</sequence>
<dbReference type="PANTHER" id="PTHR40074:SF2">
    <property type="entry name" value="O-ACETYLTRANSFERASE WECH"/>
    <property type="match status" value="1"/>
</dbReference>
<dbReference type="OrthoDB" id="1661854at2"/>
<accession>A0A1W2BQH5</accession>
<feature type="transmembrane region" description="Helical" evidence="7">
    <location>
        <begin position="85"/>
        <end position="103"/>
    </location>
</feature>
<keyword evidence="3" id="KW-1003">Cell membrane</keyword>
<proteinExistence type="inferred from homology"/>
<keyword evidence="4 7" id="KW-0812">Transmembrane</keyword>
<dbReference type="Pfam" id="PF01757">
    <property type="entry name" value="Acyl_transf_3"/>
    <property type="match status" value="1"/>
</dbReference>